<dbReference type="STRING" id="1121291.SAMN02745134_02223"/>
<dbReference type="PANTHER" id="PTHR43409:SF16">
    <property type="entry name" value="SLR0320 PROTEIN"/>
    <property type="match status" value="1"/>
</dbReference>
<keyword evidence="4" id="KW-0408">Iron</keyword>
<evidence type="ECO:0000256" key="2">
    <source>
        <dbReference type="ARBA" id="ARBA00022691"/>
    </source>
</evidence>
<dbReference type="SFLD" id="SFLDS00029">
    <property type="entry name" value="Radical_SAM"/>
    <property type="match status" value="1"/>
</dbReference>
<dbReference type="Gene3D" id="3.80.30.20">
    <property type="entry name" value="tm_1862 like domain"/>
    <property type="match status" value="1"/>
</dbReference>
<dbReference type="InterPro" id="IPR058240">
    <property type="entry name" value="rSAM_sf"/>
</dbReference>
<dbReference type="InterPro" id="IPR006158">
    <property type="entry name" value="Cobalamin-bd"/>
</dbReference>
<organism evidence="8 9">
    <name type="scientific">Clostridium acidisoli DSM 12555</name>
    <dbReference type="NCBI Taxonomy" id="1121291"/>
    <lineage>
        <taxon>Bacteria</taxon>
        <taxon>Bacillati</taxon>
        <taxon>Bacillota</taxon>
        <taxon>Clostridia</taxon>
        <taxon>Eubacteriales</taxon>
        <taxon>Clostridiaceae</taxon>
        <taxon>Clostridium</taxon>
    </lineage>
</organism>
<evidence type="ECO:0000313" key="8">
    <source>
        <dbReference type="EMBL" id="SMC24594.1"/>
    </source>
</evidence>
<name>A0A1W1XLA0_9CLOT</name>
<dbReference type="SFLD" id="SFLDG01082">
    <property type="entry name" value="B12-binding_domain_containing"/>
    <property type="match status" value="1"/>
</dbReference>
<dbReference type="GO" id="GO:0003824">
    <property type="term" value="F:catalytic activity"/>
    <property type="evidence" value="ECO:0007669"/>
    <property type="project" value="InterPro"/>
</dbReference>
<dbReference type="InterPro" id="IPR023404">
    <property type="entry name" value="rSAM_horseshoe"/>
</dbReference>
<feature type="domain" description="B12-binding" evidence="6">
    <location>
        <begin position="1"/>
        <end position="133"/>
    </location>
</feature>
<keyword evidence="9" id="KW-1185">Reference proteome</keyword>
<dbReference type="Pfam" id="PF13311">
    <property type="entry name" value="DUF4080"/>
    <property type="match status" value="1"/>
</dbReference>
<evidence type="ECO:0000256" key="1">
    <source>
        <dbReference type="ARBA" id="ARBA00001966"/>
    </source>
</evidence>
<dbReference type="AlphaFoldDB" id="A0A1W1XLA0"/>
<accession>A0A1W1XLA0</accession>
<keyword evidence="5" id="KW-0411">Iron-sulfur</keyword>
<dbReference type="GO" id="GO:0051536">
    <property type="term" value="F:iron-sulfur cluster binding"/>
    <property type="evidence" value="ECO:0007669"/>
    <property type="project" value="UniProtKB-KW"/>
</dbReference>
<evidence type="ECO:0000256" key="5">
    <source>
        <dbReference type="ARBA" id="ARBA00023014"/>
    </source>
</evidence>
<reference evidence="8 9" key="1">
    <citation type="submission" date="2017-04" db="EMBL/GenBank/DDBJ databases">
        <authorList>
            <person name="Afonso C.L."/>
            <person name="Miller P.J."/>
            <person name="Scott M.A."/>
            <person name="Spackman E."/>
            <person name="Goraichik I."/>
            <person name="Dimitrov K.M."/>
            <person name="Suarez D.L."/>
            <person name="Swayne D.E."/>
        </authorList>
    </citation>
    <scope>NUCLEOTIDE SEQUENCE [LARGE SCALE GENOMIC DNA]</scope>
    <source>
        <strain evidence="8 9">DSM 12555</strain>
    </source>
</reference>
<dbReference type="SUPFAM" id="SSF52242">
    <property type="entry name" value="Cobalamin (vitamin B12)-binding domain"/>
    <property type="match status" value="1"/>
</dbReference>
<evidence type="ECO:0000313" key="9">
    <source>
        <dbReference type="Proteomes" id="UP000192468"/>
    </source>
</evidence>
<dbReference type="InterPro" id="IPR006638">
    <property type="entry name" value="Elp3/MiaA/NifB-like_rSAM"/>
</dbReference>
<dbReference type="GO" id="GO:0046872">
    <property type="term" value="F:metal ion binding"/>
    <property type="evidence" value="ECO:0007669"/>
    <property type="project" value="UniProtKB-KW"/>
</dbReference>
<dbReference type="GO" id="GO:0031419">
    <property type="term" value="F:cobalamin binding"/>
    <property type="evidence" value="ECO:0007669"/>
    <property type="project" value="InterPro"/>
</dbReference>
<dbReference type="InterPro" id="IPR025288">
    <property type="entry name" value="DUF4080"/>
</dbReference>
<dbReference type="InterPro" id="IPR007197">
    <property type="entry name" value="rSAM"/>
</dbReference>
<dbReference type="SMART" id="SM00729">
    <property type="entry name" value="Elp3"/>
    <property type="match status" value="1"/>
</dbReference>
<dbReference type="PANTHER" id="PTHR43409">
    <property type="entry name" value="ANAEROBIC MAGNESIUM-PROTOPORPHYRIN IX MONOMETHYL ESTER CYCLASE-RELATED"/>
    <property type="match status" value="1"/>
</dbReference>
<evidence type="ECO:0000259" key="7">
    <source>
        <dbReference type="PROSITE" id="PS51918"/>
    </source>
</evidence>
<protein>
    <submittedName>
        <fullName evidence="8">Radical SAM superfamily enzyme YgiQ, UPF0313 family</fullName>
    </submittedName>
</protein>
<dbReference type="RefSeq" id="WP_084116057.1">
    <property type="nucleotide sequence ID" value="NZ_FWXH01000007.1"/>
</dbReference>
<dbReference type="InterPro" id="IPR036724">
    <property type="entry name" value="Cobalamin-bd_sf"/>
</dbReference>
<sequence length="555" mass="65834">MKILLTAINSKYIHSNLAVRYLKAFTKDLDCECTIKEFSINDRIEKIFEKIIEEKPNVVAFSCYIWNIEYVVKLSNLIKILDEKIEILYGGPEVSYDGEKFLSQNPGEYLIVEEGEETFRDFIEWKLGIGNLKINNIKGLYYKNEKEISFDGERKPMDLNKTVFPYEKDDELHNKIVYYESSRGCPFKCKYCLSSTTHGVRFMDVSRVKKELQFFIDKGVKLIKFVDRTFNCNHRFSMDIWKFLIDAKTDATFHFEISADILTDEEINLLNTAPKGRIQLEVGVQTTNNEILKNIDRNIKFEDIKEKVLRLEKNRNIKQHLDLIGGLPGETFDMFKKSFNDVYSIAPEEVQLGFLKLLKGSSMRFETEKWGMVYSPYAPYEILSTDSISYDEILKLKRTEEVVDKYYNSQKFGNILKYFMPKFESPFDFFFKLGTYFKNKGYLDRNISSADYYRIFMDFTEEILNENTEILSEIIKYDYLKFNKKKWLPTFLNRVVEKDIHKKIRTELKKENIEDVHVERFDIDILKYEICGEIVKDTKYVIFDENNEDNIKYFE</sequence>
<dbReference type="CDD" id="cd02068">
    <property type="entry name" value="radical_SAM_B12_BD"/>
    <property type="match status" value="1"/>
</dbReference>
<dbReference type="SUPFAM" id="SSF102114">
    <property type="entry name" value="Radical SAM enzymes"/>
    <property type="match status" value="1"/>
</dbReference>
<evidence type="ECO:0000256" key="4">
    <source>
        <dbReference type="ARBA" id="ARBA00023004"/>
    </source>
</evidence>
<dbReference type="Proteomes" id="UP000192468">
    <property type="component" value="Unassembled WGS sequence"/>
</dbReference>
<dbReference type="GO" id="GO:0005829">
    <property type="term" value="C:cytosol"/>
    <property type="evidence" value="ECO:0007669"/>
    <property type="project" value="TreeGrafter"/>
</dbReference>
<comment type="cofactor">
    <cofactor evidence="1">
        <name>[4Fe-4S] cluster</name>
        <dbReference type="ChEBI" id="CHEBI:49883"/>
    </cofactor>
</comment>
<proteinExistence type="predicted"/>
<gene>
    <name evidence="8" type="ORF">SAMN02745134_02223</name>
</gene>
<dbReference type="Pfam" id="PF02310">
    <property type="entry name" value="B12-binding"/>
    <property type="match status" value="1"/>
</dbReference>
<dbReference type="Gene3D" id="3.40.50.280">
    <property type="entry name" value="Cobalamin-binding domain"/>
    <property type="match status" value="1"/>
</dbReference>
<keyword evidence="2" id="KW-0949">S-adenosyl-L-methionine</keyword>
<dbReference type="PROSITE" id="PS51918">
    <property type="entry name" value="RADICAL_SAM"/>
    <property type="match status" value="1"/>
</dbReference>
<evidence type="ECO:0000256" key="3">
    <source>
        <dbReference type="ARBA" id="ARBA00022723"/>
    </source>
</evidence>
<evidence type="ECO:0000259" key="6">
    <source>
        <dbReference type="PROSITE" id="PS51332"/>
    </source>
</evidence>
<feature type="domain" description="Radical SAM core" evidence="7">
    <location>
        <begin position="171"/>
        <end position="400"/>
    </location>
</feature>
<dbReference type="Pfam" id="PF04055">
    <property type="entry name" value="Radical_SAM"/>
    <property type="match status" value="1"/>
</dbReference>
<dbReference type="InterPro" id="IPR051198">
    <property type="entry name" value="BchE-like"/>
</dbReference>
<dbReference type="PROSITE" id="PS51332">
    <property type="entry name" value="B12_BINDING"/>
    <property type="match status" value="1"/>
</dbReference>
<dbReference type="OrthoDB" id="9801424at2"/>
<dbReference type="EMBL" id="FWXH01000007">
    <property type="protein sequence ID" value="SMC24594.1"/>
    <property type="molecule type" value="Genomic_DNA"/>
</dbReference>
<keyword evidence="3" id="KW-0479">Metal-binding</keyword>